<evidence type="ECO:0008006" key="4">
    <source>
        <dbReference type="Google" id="ProtNLM"/>
    </source>
</evidence>
<feature type="transmembrane region" description="Helical" evidence="1">
    <location>
        <begin position="154"/>
        <end position="178"/>
    </location>
</feature>
<feature type="transmembrane region" description="Helical" evidence="1">
    <location>
        <begin position="185"/>
        <end position="210"/>
    </location>
</feature>
<keyword evidence="3" id="KW-1185">Reference proteome</keyword>
<dbReference type="RefSeq" id="WP_078807030.1">
    <property type="nucleotide sequence ID" value="NZ_FUXI01000010.1"/>
</dbReference>
<name>A0A1T4MI56_9ENTE</name>
<gene>
    <name evidence="2" type="ORF">SAMN02745116_01107</name>
</gene>
<evidence type="ECO:0000313" key="2">
    <source>
        <dbReference type="EMBL" id="SJZ66770.1"/>
    </source>
</evidence>
<keyword evidence="1" id="KW-0472">Membrane</keyword>
<feature type="transmembrane region" description="Helical" evidence="1">
    <location>
        <begin position="53"/>
        <end position="80"/>
    </location>
</feature>
<evidence type="ECO:0000313" key="3">
    <source>
        <dbReference type="Proteomes" id="UP000190328"/>
    </source>
</evidence>
<feature type="transmembrane region" description="Helical" evidence="1">
    <location>
        <begin position="20"/>
        <end position="41"/>
    </location>
</feature>
<organism evidence="2 3">
    <name type="scientific">Pilibacter termitis</name>
    <dbReference type="NCBI Taxonomy" id="263852"/>
    <lineage>
        <taxon>Bacteria</taxon>
        <taxon>Bacillati</taxon>
        <taxon>Bacillota</taxon>
        <taxon>Bacilli</taxon>
        <taxon>Lactobacillales</taxon>
        <taxon>Enterococcaceae</taxon>
        <taxon>Pilibacter</taxon>
    </lineage>
</organism>
<reference evidence="2 3" key="1">
    <citation type="submission" date="2017-02" db="EMBL/GenBank/DDBJ databases">
        <authorList>
            <person name="Peterson S.W."/>
        </authorList>
    </citation>
    <scope>NUCLEOTIDE SEQUENCE [LARGE SCALE GENOMIC DNA]</scope>
    <source>
        <strain evidence="2 3">ATCC BAA-1030</strain>
    </source>
</reference>
<dbReference type="EMBL" id="FUXI01000010">
    <property type="protein sequence ID" value="SJZ66770.1"/>
    <property type="molecule type" value="Genomic_DNA"/>
</dbReference>
<keyword evidence="1" id="KW-1133">Transmembrane helix</keyword>
<proteinExistence type="predicted"/>
<dbReference type="Proteomes" id="UP000190328">
    <property type="component" value="Unassembled WGS sequence"/>
</dbReference>
<keyword evidence="1" id="KW-0812">Transmembrane</keyword>
<evidence type="ECO:0000256" key="1">
    <source>
        <dbReference type="SAM" id="Phobius"/>
    </source>
</evidence>
<dbReference type="AlphaFoldDB" id="A0A1T4MI56"/>
<feature type="transmembrane region" description="Helical" evidence="1">
    <location>
        <begin position="222"/>
        <end position="246"/>
    </location>
</feature>
<accession>A0A1T4MI56</accession>
<dbReference type="OrthoDB" id="2242834at2"/>
<protein>
    <recommendedName>
        <fullName evidence="4">ABC-2 family transporter protein</fullName>
    </recommendedName>
</protein>
<sequence>MKASEIFKMEIWKNCRDVPYLTLAAVIGGIGWLLSIVNLILSKASENSHTPAISQGIVIVTILGVLTFLGYLVVAFLYPLHLLSTDYRNRVLNLMVASGVKRIHLYFAKIGATILSTVVIMFVMASVPVATFLLGKTGIIYYLFKEFNMDSETILYLLMFVFMYLATLVTLCFSVILLKGNYLSILVTWAIQQVCGIVAAPIFMLVMQSADASQNPNASANAMVLISIVLYIVEILIFGCLSAYLMNRQNL</sequence>
<feature type="transmembrane region" description="Helical" evidence="1">
    <location>
        <begin position="110"/>
        <end position="134"/>
    </location>
</feature>